<dbReference type="PANTHER" id="PTHR12608">
    <property type="entry name" value="TRANSMEMBRANE PROTEIN HTP-1 RELATED"/>
    <property type="match status" value="1"/>
</dbReference>
<feature type="transmembrane region" description="Helical" evidence="6">
    <location>
        <begin position="133"/>
        <end position="154"/>
    </location>
</feature>
<dbReference type="EMBL" id="UGNY01000001">
    <property type="protein sequence ID" value="STX37772.1"/>
    <property type="molecule type" value="Genomic_DNA"/>
</dbReference>
<organism evidence="7 10">
    <name type="scientific">Legionella feeleii</name>
    <dbReference type="NCBI Taxonomy" id="453"/>
    <lineage>
        <taxon>Bacteria</taxon>
        <taxon>Pseudomonadati</taxon>
        <taxon>Pseudomonadota</taxon>
        <taxon>Gammaproteobacteria</taxon>
        <taxon>Legionellales</taxon>
        <taxon>Legionellaceae</taxon>
        <taxon>Legionella</taxon>
    </lineage>
</organism>
<protein>
    <recommendedName>
        <fullName evidence="6">GDT1 family protein</fullName>
    </recommendedName>
</protein>
<evidence type="ECO:0000256" key="2">
    <source>
        <dbReference type="ARBA" id="ARBA00009190"/>
    </source>
</evidence>
<evidence type="ECO:0000256" key="4">
    <source>
        <dbReference type="ARBA" id="ARBA00022989"/>
    </source>
</evidence>
<dbReference type="Proteomes" id="UP000251942">
    <property type="component" value="Unassembled WGS sequence"/>
</dbReference>
<feature type="transmembrane region" description="Helical" evidence="6">
    <location>
        <begin position="37"/>
        <end position="61"/>
    </location>
</feature>
<name>A0A0W0U3F9_9GAMM</name>
<feature type="transmembrane region" description="Helical" evidence="6">
    <location>
        <begin position="67"/>
        <end position="84"/>
    </location>
</feature>
<comment type="similarity">
    <text evidence="2 6">Belongs to the GDT1 family.</text>
</comment>
<reference evidence="7 10" key="1">
    <citation type="submission" date="2015-11" db="EMBL/GenBank/DDBJ databases">
        <title>Genomic analysis of 38 Legionella species identifies large and diverse effector repertoires.</title>
        <authorList>
            <person name="Burstein D."/>
            <person name="Amaro F."/>
            <person name="Zusman T."/>
            <person name="Lifshitz Z."/>
            <person name="Cohen O."/>
            <person name="Gilbert J.A."/>
            <person name="Pupko T."/>
            <person name="Shuman H.A."/>
            <person name="Segal G."/>
        </authorList>
    </citation>
    <scope>NUCLEOTIDE SEQUENCE [LARGE SCALE GENOMIC DNA]</scope>
    <source>
        <strain evidence="7 10">WO-44C</strain>
    </source>
</reference>
<dbReference type="AlphaFoldDB" id="A0A0W0U3F9"/>
<evidence type="ECO:0000313" key="7">
    <source>
        <dbReference type="EMBL" id="KTD02596.1"/>
    </source>
</evidence>
<dbReference type="GO" id="GO:0046873">
    <property type="term" value="F:metal ion transmembrane transporter activity"/>
    <property type="evidence" value="ECO:0007669"/>
    <property type="project" value="InterPro"/>
</dbReference>
<feature type="transmembrane region" description="Helical" evidence="6">
    <location>
        <begin position="96"/>
        <end position="113"/>
    </location>
</feature>
<dbReference type="Proteomes" id="UP000254033">
    <property type="component" value="Unassembled WGS sequence"/>
</dbReference>
<accession>A0A0W0U3F9</accession>
<dbReference type="InterPro" id="IPR001727">
    <property type="entry name" value="GDT1-like"/>
</dbReference>
<keyword evidence="3 6" id="KW-0812">Transmembrane</keyword>
<keyword evidence="5 6" id="KW-0472">Membrane</keyword>
<evidence type="ECO:0000256" key="3">
    <source>
        <dbReference type="ARBA" id="ARBA00022692"/>
    </source>
</evidence>
<proteinExistence type="inferred from homology"/>
<dbReference type="EMBL" id="LNYB01000023">
    <property type="protein sequence ID" value="KTD02596.1"/>
    <property type="molecule type" value="Genomic_DNA"/>
</dbReference>
<evidence type="ECO:0000256" key="1">
    <source>
        <dbReference type="ARBA" id="ARBA00004141"/>
    </source>
</evidence>
<evidence type="ECO:0000313" key="10">
    <source>
        <dbReference type="Proteomes" id="UP000054698"/>
    </source>
</evidence>
<dbReference type="GO" id="GO:0016020">
    <property type="term" value="C:membrane"/>
    <property type="evidence" value="ECO:0007669"/>
    <property type="project" value="UniProtKB-SubCell"/>
</dbReference>
<dbReference type="Pfam" id="PF01169">
    <property type="entry name" value="GDT1"/>
    <property type="match status" value="2"/>
</dbReference>
<evidence type="ECO:0000313" key="12">
    <source>
        <dbReference type="Proteomes" id="UP000254033"/>
    </source>
</evidence>
<evidence type="ECO:0000313" key="11">
    <source>
        <dbReference type="Proteomes" id="UP000251942"/>
    </source>
</evidence>
<evidence type="ECO:0000256" key="6">
    <source>
        <dbReference type="RuleBase" id="RU365102"/>
    </source>
</evidence>
<keyword evidence="4 6" id="KW-1133">Transmembrane helix</keyword>
<sequence>MESLLVSTGAIAFAEIGDKTQLLAIILAAHFKRPMPLILGILFATLINHSLAAAAGIWLASTINHTTLRWILAGSFIAMAIWAFVPDKLEENQTMIKGKMGVFWVTFFTFFLVEMGDKTQLATIAFTAHYATPLMVVLGTTLGMLIADVPAIMLVSKTTNKLSLKLVRSITAVFFIFMGIVTLLNVNRFFS</sequence>
<gene>
    <name evidence="7" type="ORF">Lfee_0751</name>
    <name evidence="9" type="ORF">NCTC11978_00949</name>
    <name evidence="8" type="ORF">NCTC12022_02890</name>
</gene>
<evidence type="ECO:0000256" key="5">
    <source>
        <dbReference type="ARBA" id="ARBA00023136"/>
    </source>
</evidence>
<evidence type="ECO:0000313" key="9">
    <source>
        <dbReference type="EMBL" id="STX37772.1"/>
    </source>
</evidence>
<evidence type="ECO:0000313" key="8">
    <source>
        <dbReference type="EMBL" id="SPX62133.1"/>
    </source>
</evidence>
<comment type="subcellular location">
    <subcellularLocation>
        <location evidence="1 6">Membrane</location>
        <topology evidence="1 6">Multi-pass membrane protein</topology>
    </subcellularLocation>
</comment>
<dbReference type="OrthoDB" id="9801356at2"/>
<reference evidence="11 12" key="2">
    <citation type="submission" date="2018-06" db="EMBL/GenBank/DDBJ databases">
        <authorList>
            <consortium name="Pathogen Informatics"/>
            <person name="Doyle S."/>
        </authorList>
    </citation>
    <scope>NUCLEOTIDE SEQUENCE [LARGE SCALE GENOMIC DNA]</scope>
    <source>
        <strain evidence="9 12">NCTC11978</strain>
        <strain evidence="8 11">NCTC12022</strain>
    </source>
</reference>
<dbReference type="PANTHER" id="PTHR12608:SF1">
    <property type="entry name" value="TRANSMEMBRANE PROTEIN 165"/>
    <property type="match status" value="1"/>
</dbReference>
<feature type="transmembrane region" description="Helical" evidence="6">
    <location>
        <begin position="166"/>
        <end position="186"/>
    </location>
</feature>
<keyword evidence="10" id="KW-1185">Reference proteome</keyword>
<dbReference type="Proteomes" id="UP000054698">
    <property type="component" value="Unassembled WGS sequence"/>
</dbReference>
<dbReference type="RefSeq" id="WP_058444027.1">
    <property type="nucleotide sequence ID" value="NZ_CAAAHT010000014.1"/>
</dbReference>
<dbReference type="EMBL" id="UASS01000037">
    <property type="protein sequence ID" value="SPX62133.1"/>
    <property type="molecule type" value="Genomic_DNA"/>
</dbReference>
<dbReference type="PATRIC" id="fig|453.4.peg.815"/>
<dbReference type="STRING" id="453.Lfee_0751"/>